<feature type="transmembrane region" description="Helical" evidence="11">
    <location>
        <begin position="202"/>
        <end position="223"/>
    </location>
</feature>
<keyword evidence="7" id="KW-0067">ATP-binding</keyword>
<comment type="similarity">
    <text evidence="10">Belongs to the ABC transporter superfamily. Lipid exporter (TC 3.A.1.106) family.</text>
</comment>
<dbReference type="PROSITE" id="PS50990">
    <property type="entry name" value="PEPTIDASE_C39"/>
    <property type="match status" value="1"/>
</dbReference>
<evidence type="ECO:0000256" key="6">
    <source>
        <dbReference type="ARBA" id="ARBA00022807"/>
    </source>
</evidence>
<evidence type="ECO:0000256" key="7">
    <source>
        <dbReference type="ARBA" id="ARBA00022840"/>
    </source>
</evidence>
<dbReference type="AlphaFoldDB" id="A0A8I0ZWB0"/>
<comment type="caution">
    <text evidence="15">The sequence shown here is derived from an EMBL/GenBank/DDBJ whole genome shotgun (WGS) entry which is preliminary data.</text>
</comment>
<dbReference type="InterPro" id="IPR027417">
    <property type="entry name" value="P-loop_NTPase"/>
</dbReference>
<evidence type="ECO:0000259" key="13">
    <source>
        <dbReference type="PROSITE" id="PS50929"/>
    </source>
</evidence>
<dbReference type="InterPro" id="IPR036640">
    <property type="entry name" value="ABC1_TM_sf"/>
</dbReference>
<keyword evidence="16" id="KW-1185">Reference proteome</keyword>
<keyword evidence="6" id="KW-0645">Protease</keyword>
<evidence type="ECO:0000256" key="10">
    <source>
        <dbReference type="ARBA" id="ARBA00061644"/>
    </source>
</evidence>
<dbReference type="InterPro" id="IPR039421">
    <property type="entry name" value="Type_1_exporter"/>
</dbReference>
<evidence type="ECO:0000256" key="8">
    <source>
        <dbReference type="ARBA" id="ARBA00022989"/>
    </source>
</evidence>
<evidence type="ECO:0000259" key="12">
    <source>
        <dbReference type="PROSITE" id="PS50893"/>
    </source>
</evidence>
<feature type="domain" description="ABC transporter" evidence="12">
    <location>
        <begin position="480"/>
        <end position="712"/>
    </location>
</feature>
<dbReference type="GO" id="GO:0005886">
    <property type="term" value="C:plasma membrane"/>
    <property type="evidence" value="ECO:0007669"/>
    <property type="project" value="UniProtKB-SubCell"/>
</dbReference>
<evidence type="ECO:0000256" key="5">
    <source>
        <dbReference type="ARBA" id="ARBA00022741"/>
    </source>
</evidence>
<sequence length="719" mass="77321">MTQRVRPEMQTGIADCGAACISMILGYYGIRRTLSEITDALGAGRDGTSALSLVRTSRSFGLHVKAVGRPGSEVIAAKTGFPGIAHWDGNHFVVVEKADSQRVRIVDPASGRRSIDRSEFEDHYSGVYLEYTRGTAHKSDRRERESKPLLSREVIFTYLRRHRGTLLTLLLMSVLVQAAGICVPLLSGMLVDRVIPDRDQSLHLLVLVATALGLTGYLVLCWVRLELMLRVHRVLDRQLTGAAVAHLLQLPLSYFLSRGTSDVVQRIGSIVAVREMLGAQVIAALFDGPLVLVYLFVVFDRSWQLGLTLVACMFLQVAAIAFGNRLTIVRSKQELATRAAADGLLIESVSAIETVKASGLEAQIGAKWLKLFDRSLQRSIASARIESSVQILVSSLQLIAPAVLIWVGTAQVLAGSQTLGQMIATTTLCIAALIPTASLAGTAQRIQISSAHLSRIRDILHAPTESAGGNVIAPELAGNISLQDVSFRYSAESPWVLENIDLDIPAGSTVALVGRSGAGKSTLARVLLGLFPPTAGCVRFDGVDASQYEITSLRKQFGVVTQNAGLFTGTIADNIALSQPGATRTAIMSAAKTAAIEADIVRMPMAYDTVLREGDGLSGGQRQRVAIARAILPNPAILLLDEATNALDSETENAVVSNIEKLGITRIVIAHRLTTIVSADLILVVQDGRITERGTHRDLVDRNSHYAQLFQSAAKADVR</sequence>
<feature type="transmembrane region" description="Helical" evidence="11">
    <location>
        <begin position="388"/>
        <end position="407"/>
    </location>
</feature>
<evidence type="ECO:0000313" key="15">
    <source>
        <dbReference type="EMBL" id="MBH5142572.1"/>
    </source>
</evidence>
<evidence type="ECO:0000256" key="2">
    <source>
        <dbReference type="ARBA" id="ARBA00022448"/>
    </source>
</evidence>
<dbReference type="GO" id="GO:0034040">
    <property type="term" value="F:ATPase-coupled lipid transmembrane transporter activity"/>
    <property type="evidence" value="ECO:0007669"/>
    <property type="project" value="TreeGrafter"/>
</dbReference>
<dbReference type="SUPFAM" id="SSF90123">
    <property type="entry name" value="ABC transporter transmembrane region"/>
    <property type="match status" value="1"/>
</dbReference>
<dbReference type="FunFam" id="3.40.50.300:FF:000299">
    <property type="entry name" value="ABC transporter ATP-binding protein/permease"/>
    <property type="match status" value="1"/>
</dbReference>
<dbReference type="GO" id="GO:0008234">
    <property type="term" value="F:cysteine-type peptidase activity"/>
    <property type="evidence" value="ECO:0007669"/>
    <property type="project" value="UniProtKB-KW"/>
</dbReference>
<dbReference type="EMBL" id="JAECSB010000028">
    <property type="protein sequence ID" value="MBH5142572.1"/>
    <property type="molecule type" value="Genomic_DNA"/>
</dbReference>
<dbReference type="PANTHER" id="PTHR24221:SF606">
    <property type="entry name" value="COLICIN V SECRETION-PROCESSING ATP-BINDING PROTEIN"/>
    <property type="match status" value="1"/>
</dbReference>
<gene>
    <name evidence="15" type="ORF">I3517_08075</name>
</gene>
<dbReference type="PROSITE" id="PS50929">
    <property type="entry name" value="ABC_TM1F"/>
    <property type="match status" value="1"/>
</dbReference>
<keyword evidence="6" id="KW-0378">Hydrolase</keyword>
<keyword evidence="4 11" id="KW-0812">Transmembrane</keyword>
<reference evidence="15 16" key="1">
    <citation type="submission" date="2020-12" db="EMBL/GenBank/DDBJ databases">
        <title>Draft genome sequence of furan degrading bacterial strain FUR100.</title>
        <authorList>
            <person name="Woiski C."/>
        </authorList>
    </citation>
    <scope>NUCLEOTIDE SEQUENCE [LARGE SCALE GENOMIC DNA]</scope>
    <source>
        <strain evidence="15 16">FUR100</strain>
    </source>
</reference>
<accession>A0A8I0ZWB0</accession>
<evidence type="ECO:0000256" key="1">
    <source>
        <dbReference type="ARBA" id="ARBA00004651"/>
    </source>
</evidence>
<dbReference type="PANTHER" id="PTHR24221">
    <property type="entry name" value="ATP-BINDING CASSETTE SUB-FAMILY B"/>
    <property type="match status" value="1"/>
</dbReference>
<dbReference type="Pfam" id="PF00664">
    <property type="entry name" value="ABC_membrane"/>
    <property type="match status" value="1"/>
</dbReference>
<protein>
    <submittedName>
        <fullName evidence="15">Peptidase domain-containing ABC transporter</fullName>
    </submittedName>
</protein>
<feature type="domain" description="Peptidase C39" evidence="14">
    <location>
        <begin position="10"/>
        <end position="131"/>
    </location>
</feature>
<dbReference type="SMART" id="SM00382">
    <property type="entry name" value="AAA"/>
    <property type="match status" value="1"/>
</dbReference>
<comment type="subcellular location">
    <subcellularLocation>
        <location evidence="1">Cell membrane</location>
        <topology evidence="1">Multi-pass membrane protein</topology>
    </subcellularLocation>
</comment>
<dbReference type="PROSITE" id="PS50893">
    <property type="entry name" value="ABC_TRANSPORTER_2"/>
    <property type="match status" value="1"/>
</dbReference>
<evidence type="ECO:0000256" key="4">
    <source>
        <dbReference type="ARBA" id="ARBA00022692"/>
    </source>
</evidence>
<dbReference type="InterPro" id="IPR011527">
    <property type="entry name" value="ABC1_TM_dom"/>
</dbReference>
<dbReference type="Gene3D" id="3.40.50.300">
    <property type="entry name" value="P-loop containing nucleotide triphosphate hydrolases"/>
    <property type="match status" value="1"/>
</dbReference>
<feature type="transmembrane region" description="Helical" evidence="11">
    <location>
        <begin position="276"/>
        <end position="297"/>
    </location>
</feature>
<dbReference type="GO" id="GO:0016887">
    <property type="term" value="F:ATP hydrolysis activity"/>
    <property type="evidence" value="ECO:0007669"/>
    <property type="project" value="InterPro"/>
</dbReference>
<dbReference type="InterPro" id="IPR005074">
    <property type="entry name" value="Peptidase_C39"/>
</dbReference>
<dbReference type="SUPFAM" id="SSF52540">
    <property type="entry name" value="P-loop containing nucleoside triphosphate hydrolases"/>
    <property type="match status" value="1"/>
</dbReference>
<feature type="domain" description="ABC transmembrane type-1" evidence="13">
    <location>
        <begin position="167"/>
        <end position="447"/>
    </location>
</feature>
<feature type="transmembrane region" description="Helical" evidence="11">
    <location>
        <begin position="303"/>
        <end position="323"/>
    </location>
</feature>
<evidence type="ECO:0000256" key="11">
    <source>
        <dbReference type="SAM" id="Phobius"/>
    </source>
</evidence>
<dbReference type="Gene3D" id="1.20.1560.10">
    <property type="entry name" value="ABC transporter type 1, transmembrane domain"/>
    <property type="match status" value="1"/>
</dbReference>
<keyword evidence="6" id="KW-0788">Thiol protease</keyword>
<dbReference type="InterPro" id="IPR003593">
    <property type="entry name" value="AAA+_ATPase"/>
</dbReference>
<organism evidence="15 16">
    <name type="scientific">Rhodococcus erythropolis</name>
    <name type="common">Arthrobacter picolinophilus</name>
    <dbReference type="NCBI Taxonomy" id="1833"/>
    <lineage>
        <taxon>Bacteria</taxon>
        <taxon>Bacillati</taxon>
        <taxon>Actinomycetota</taxon>
        <taxon>Actinomycetes</taxon>
        <taxon>Mycobacteriales</taxon>
        <taxon>Nocardiaceae</taxon>
        <taxon>Rhodococcus</taxon>
        <taxon>Rhodococcus erythropolis group</taxon>
    </lineage>
</organism>
<dbReference type="GO" id="GO:0140359">
    <property type="term" value="F:ABC-type transporter activity"/>
    <property type="evidence" value="ECO:0007669"/>
    <property type="project" value="InterPro"/>
</dbReference>
<keyword evidence="5" id="KW-0547">Nucleotide-binding</keyword>
<evidence type="ECO:0000313" key="16">
    <source>
        <dbReference type="Proteomes" id="UP000627573"/>
    </source>
</evidence>
<dbReference type="GO" id="GO:0005524">
    <property type="term" value="F:ATP binding"/>
    <property type="evidence" value="ECO:0007669"/>
    <property type="project" value="UniProtKB-KW"/>
</dbReference>
<dbReference type="Pfam" id="PF03412">
    <property type="entry name" value="Peptidase_C39"/>
    <property type="match status" value="1"/>
</dbReference>
<dbReference type="InterPro" id="IPR003439">
    <property type="entry name" value="ABC_transporter-like_ATP-bd"/>
</dbReference>
<feature type="transmembrane region" description="Helical" evidence="11">
    <location>
        <begin position="166"/>
        <end position="190"/>
    </location>
</feature>
<evidence type="ECO:0000256" key="9">
    <source>
        <dbReference type="ARBA" id="ARBA00023136"/>
    </source>
</evidence>
<dbReference type="Gene3D" id="3.90.70.10">
    <property type="entry name" value="Cysteine proteinases"/>
    <property type="match status" value="1"/>
</dbReference>
<evidence type="ECO:0000256" key="3">
    <source>
        <dbReference type="ARBA" id="ARBA00022475"/>
    </source>
</evidence>
<dbReference type="CDD" id="cd18779">
    <property type="entry name" value="ABC_6TM_T1SS_like"/>
    <property type="match status" value="1"/>
</dbReference>
<keyword evidence="2" id="KW-0813">Transport</keyword>
<proteinExistence type="inferred from homology"/>
<keyword evidence="9 11" id="KW-0472">Membrane</keyword>
<keyword evidence="3" id="KW-1003">Cell membrane</keyword>
<dbReference type="Pfam" id="PF00005">
    <property type="entry name" value="ABC_tran"/>
    <property type="match status" value="1"/>
</dbReference>
<dbReference type="PROSITE" id="PS00211">
    <property type="entry name" value="ABC_TRANSPORTER_1"/>
    <property type="match status" value="1"/>
</dbReference>
<feature type="transmembrane region" description="Helical" evidence="11">
    <location>
        <begin position="419"/>
        <end position="440"/>
    </location>
</feature>
<keyword evidence="8 11" id="KW-1133">Transmembrane helix</keyword>
<name>A0A8I0ZWB0_RHOER</name>
<dbReference type="Proteomes" id="UP000627573">
    <property type="component" value="Unassembled WGS sequence"/>
</dbReference>
<dbReference type="InterPro" id="IPR017871">
    <property type="entry name" value="ABC_transporter-like_CS"/>
</dbReference>
<dbReference type="GO" id="GO:0006508">
    <property type="term" value="P:proteolysis"/>
    <property type="evidence" value="ECO:0007669"/>
    <property type="project" value="InterPro"/>
</dbReference>
<evidence type="ECO:0000259" key="14">
    <source>
        <dbReference type="PROSITE" id="PS50990"/>
    </source>
</evidence>